<accession>A0ABM9HW18</accession>
<evidence type="ECO:0000313" key="2">
    <source>
        <dbReference type="EMBL" id="CAI4043389.1"/>
    </source>
</evidence>
<evidence type="ECO:0000313" key="3">
    <source>
        <dbReference type="Proteomes" id="UP001531446"/>
    </source>
</evidence>
<feature type="compositionally biased region" description="Polar residues" evidence="1">
    <location>
        <begin position="1"/>
        <end position="16"/>
    </location>
</feature>
<dbReference type="Proteomes" id="UP001531446">
    <property type="component" value="Segment"/>
</dbReference>
<reference evidence="2" key="1">
    <citation type="submission" date="2022-10" db="EMBL/GenBank/DDBJ databases">
        <authorList>
            <person name="Bize A."/>
        </authorList>
    </citation>
    <scope>NUCLEOTIDE SEQUENCE [LARGE SCALE GENOMIC DNA]</scope>
</reference>
<proteinExistence type="predicted"/>
<sequence>MGIGSNTTVKSGNWSDPTVWDKGRAPIPGEFTQIQYGHEIIFDVDQSEFENGISLSLNGILDFAPDINTYFKINSISGGGILRVGTVENPIQRQAPEDSYRTGLEFGQYSYIQLDQEPGSSTPLLEMHAWHHPLEYTKLAANAAAGQNQIQLEQDLDLQTGDIIGIGRGEYGIIEEMDKVYGVAGYDKENRIVTLDIPLISDRFSSDLVNVLSSPIYITCSDPFHPLMPTPNPQEEAFPMNNVILDGCTINARISPAQNEPHDLSLYPSGWIITHCKAFEVFNMIEYIKNSEIRHCNISGQLFSLVQDVYNIVIDDCCAIHGEIGYAGGDSIISNCKDQNSPQSPMAGLITNHLSKTGRVPHSINEGSTFKNSILEMSADEQRNYQGNQIKYVNCNIIAPAPIYTPNLIAYNTIIQGDFLSNPLINERPSESFNHNNLPGNYKAWTKGGTIETEQYMGIPQEGRLIFNCKSGKYQVFRDYHVTLSADRWSWWNVKAIKSFTGGTVKMELIDPAEDPLVDPSAAALATSILPNEINSPTRLKISYISNRNMPAILRISAKNESGMVKMDTRSIEKRIKYGR</sequence>
<gene>
    <name evidence="2" type="ORF">CTG158_LOCUS25</name>
</gene>
<organism evidence="2 3">
    <name type="scientific">uncultured archaeal virus</name>
    <dbReference type="NCBI Taxonomy" id="1960247"/>
    <lineage>
        <taxon>Viruses</taxon>
        <taxon>environmental samples</taxon>
    </lineage>
</organism>
<evidence type="ECO:0000256" key="1">
    <source>
        <dbReference type="SAM" id="MobiDB-lite"/>
    </source>
</evidence>
<feature type="region of interest" description="Disordered" evidence="1">
    <location>
        <begin position="1"/>
        <end position="21"/>
    </location>
</feature>
<name>A0ABM9HW18_9VIRU</name>
<protein>
    <submittedName>
        <fullName evidence="2">Uncharacterized protein</fullName>
    </submittedName>
</protein>
<keyword evidence="3" id="KW-1185">Reference proteome</keyword>
<dbReference type="EMBL" id="OX365879">
    <property type="protein sequence ID" value="CAI4043389.1"/>
    <property type="molecule type" value="Genomic_DNA"/>
</dbReference>